<dbReference type="SUPFAM" id="SSF53474">
    <property type="entry name" value="alpha/beta-Hydrolases"/>
    <property type="match status" value="1"/>
</dbReference>
<dbReference type="PANTHER" id="PTHR11731:SF193">
    <property type="entry name" value="DIPEPTIDYL PEPTIDASE 9"/>
    <property type="match status" value="1"/>
</dbReference>
<comment type="caution">
    <text evidence="3">The sequence shown here is derived from an EMBL/GenBank/DDBJ whole genome shotgun (WGS) entry which is preliminary data.</text>
</comment>
<dbReference type="InterPro" id="IPR050278">
    <property type="entry name" value="Serine_Prot_S9B/DPPIV"/>
</dbReference>
<proteinExistence type="predicted"/>
<dbReference type="Gene3D" id="2.140.10.30">
    <property type="entry name" value="Dipeptidylpeptidase IV, N-terminal domain"/>
    <property type="match status" value="1"/>
</dbReference>
<sequence>VQDIVGFNRNTKELIIKSTEISPLQSNLYAVNLKNGKRSLIGDPTGMHSAQISGFMGTYLIDNASSPTCPRIIKLMSTNPKKQREHTLLTAKNPYEGFEMPSIEVGTIKAADGKTDLYYRLIKPADFDPAKKYPAIVYVYGGPHAQMITNGWMNDARGWDIYMANKGYIMFSLDNRGSSNRGLEFENATFRQLGIEEGKDQVKGVEFLKSQPYVDGERIGVHGWSFGGHMTTALMLRYPEIFKVGVAGGPVIDWGYYEIMYGERYMDTPQANPEGYKQTNLKNLAGNLKGHLLIIHDDHDDTCVPQHTLSFMKACVDARTYPDLFIYPTHKHNVLGRDRVHLHEKITRYFEEYL</sequence>
<dbReference type="Pfam" id="PF00930">
    <property type="entry name" value="DPPIV_N"/>
    <property type="match status" value="1"/>
</dbReference>
<reference evidence="3" key="1">
    <citation type="submission" date="2022-10" db="EMBL/GenBank/DDBJ databases">
        <title>Human gut microbiome strain richness.</title>
        <authorList>
            <person name="Chen-Liaw A."/>
        </authorList>
    </citation>
    <scope>NUCLEOTIDE SEQUENCE</scope>
    <source>
        <strain evidence="3">1001713st1_F9_1001713B170221_170320</strain>
    </source>
</reference>
<dbReference type="Proteomes" id="UP001222603">
    <property type="component" value="Unassembled WGS sequence"/>
</dbReference>
<protein>
    <submittedName>
        <fullName evidence="3">Prolyl oligopeptidase family serine peptidase</fullName>
    </submittedName>
</protein>
<dbReference type="GO" id="GO:0008236">
    <property type="term" value="F:serine-type peptidase activity"/>
    <property type="evidence" value="ECO:0007669"/>
    <property type="project" value="InterPro"/>
</dbReference>
<dbReference type="InterPro" id="IPR001375">
    <property type="entry name" value="Peptidase_S9_cat"/>
</dbReference>
<evidence type="ECO:0000259" key="2">
    <source>
        <dbReference type="Pfam" id="PF00930"/>
    </source>
</evidence>
<feature type="non-terminal residue" evidence="3">
    <location>
        <position position="1"/>
    </location>
</feature>
<dbReference type="InterPro" id="IPR029058">
    <property type="entry name" value="AB_hydrolase_fold"/>
</dbReference>
<evidence type="ECO:0000313" key="3">
    <source>
        <dbReference type="EMBL" id="MDC1901169.1"/>
    </source>
</evidence>
<accession>A0AAW6H354</accession>
<gene>
    <name evidence="3" type="ORF">POZ10_11130</name>
</gene>
<dbReference type="AlphaFoldDB" id="A0AAW6H354"/>
<dbReference type="EMBL" id="JAQNSI010000315">
    <property type="protein sequence ID" value="MDC1901169.1"/>
    <property type="molecule type" value="Genomic_DNA"/>
</dbReference>
<evidence type="ECO:0000259" key="1">
    <source>
        <dbReference type="Pfam" id="PF00326"/>
    </source>
</evidence>
<dbReference type="InterPro" id="IPR002469">
    <property type="entry name" value="Peptidase_S9B_N"/>
</dbReference>
<organism evidence="3 4">
    <name type="scientific">Bacteroides uniformis</name>
    <dbReference type="NCBI Taxonomy" id="820"/>
    <lineage>
        <taxon>Bacteria</taxon>
        <taxon>Pseudomonadati</taxon>
        <taxon>Bacteroidota</taxon>
        <taxon>Bacteroidia</taxon>
        <taxon>Bacteroidales</taxon>
        <taxon>Bacteroidaceae</taxon>
        <taxon>Bacteroides</taxon>
    </lineage>
</organism>
<dbReference type="RefSeq" id="WP_272201878.1">
    <property type="nucleotide sequence ID" value="NZ_JAQNSI010000315.1"/>
</dbReference>
<feature type="domain" description="Dipeptidylpeptidase IV N-terminal" evidence="2">
    <location>
        <begin position="1"/>
        <end position="70"/>
    </location>
</feature>
<dbReference type="GO" id="GO:0008239">
    <property type="term" value="F:dipeptidyl-peptidase activity"/>
    <property type="evidence" value="ECO:0007669"/>
    <property type="project" value="TreeGrafter"/>
</dbReference>
<evidence type="ECO:0000313" key="4">
    <source>
        <dbReference type="Proteomes" id="UP001222603"/>
    </source>
</evidence>
<dbReference type="GO" id="GO:0006508">
    <property type="term" value="P:proteolysis"/>
    <property type="evidence" value="ECO:0007669"/>
    <property type="project" value="InterPro"/>
</dbReference>
<dbReference type="Pfam" id="PF00326">
    <property type="entry name" value="Peptidase_S9"/>
    <property type="match status" value="1"/>
</dbReference>
<dbReference type="Gene3D" id="3.40.50.1820">
    <property type="entry name" value="alpha/beta hydrolase"/>
    <property type="match status" value="1"/>
</dbReference>
<name>A0AAW6H354_BACUN</name>
<feature type="domain" description="Peptidase S9 prolyl oligopeptidase catalytic" evidence="1">
    <location>
        <begin position="161"/>
        <end position="354"/>
    </location>
</feature>
<dbReference type="PANTHER" id="PTHR11731">
    <property type="entry name" value="PROTEASE FAMILY S9B,C DIPEPTIDYL-PEPTIDASE IV-RELATED"/>
    <property type="match status" value="1"/>
</dbReference>